<dbReference type="SUPFAM" id="SSF54928">
    <property type="entry name" value="RNA-binding domain, RBD"/>
    <property type="match status" value="3"/>
</dbReference>
<evidence type="ECO:0000256" key="5">
    <source>
        <dbReference type="ARBA" id="ARBA00023242"/>
    </source>
</evidence>
<feature type="domain" description="RRM" evidence="8">
    <location>
        <begin position="463"/>
        <end position="538"/>
    </location>
</feature>
<dbReference type="InterPro" id="IPR000690">
    <property type="entry name" value="Matrin/U1-C_Znf_C2H2"/>
</dbReference>
<dbReference type="PROSITE" id="PS50102">
    <property type="entry name" value="RRM"/>
    <property type="match status" value="1"/>
</dbReference>
<keyword evidence="2" id="KW-0479">Metal-binding</keyword>
<dbReference type="GO" id="GO:0003723">
    <property type="term" value="F:RNA binding"/>
    <property type="evidence" value="ECO:0007669"/>
    <property type="project" value="UniProtKB-UniRule"/>
</dbReference>
<evidence type="ECO:0000313" key="10">
    <source>
        <dbReference type="EMBL" id="KYO29568.1"/>
    </source>
</evidence>
<feature type="region of interest" description="Disordered" evidence="7">
    <location>
        <begin position="976"/>
        <end position="1026"/>
    </location>
</feature>
<feature type="compositionally biased region" description="Polar residues" evidence="7">
    <location>
        <begin position="110"/>
        <end position="125"/>
    </location>
</feature>
<feature type="compositionally biased region" description="Gly residues" evidence="7">
    <location>
        <begin position="15"/>
        <end position="30"/>
    </location>
</feature>
<feature type="region of interest" description="Disordered" evidence="7">
    <location>
        <begin position="766"/>
        <end position="794"/>
    </location>
</feature>
<protein>
    <submittedName>
        <fullName evidence="10">Zinc finger protein 638</fullName>
    </submittedName>
</protein>
<evidence type="ECO:0000256" key="3">
    <source>
        <dbReference type="ARBA" id="ARBA00022771"/>
    </source>
</evidence>
<keyword evidence="4" id="KW-0862">Zinc</keyword>
<evidence type="ECO:0000256" key="6">
    <source>
        <dbReference type="PROSITE-ProRule" id="PRU00176"/>
    </source>
</evidence>
<dbReference type="Proteomes" id="UP000050525">
    <property type="component" value="Unassembled WGS sequence"/>
</dbReference>
<feature type="compositionally biased region" description="Basic and acidic residues" evidence="7">
    <location>
        <begin position="1623"/>
        <end position="1636"/>
    </location>
</feature>
<dbReference type="STRING" id="8496.A0A151MYN5"/>
<evidence type="ECO:0000259" key="8">
    <source>
        <dbReference type="PROSITE" id="PS50102"/>
    </source>
</evidence>
<organism evidence="10 11">
    <name type="scientific">Alligator mississippiensis</name>
    <name type="common">American alligator</name>
    <dbReference type="NCBI Taxonomy" id="8496"/>
    <lineage>
        <taxon>Eukaryota</taxon>
        <taxon>Metazoa</taxon>
        <taxon>Chordata</taxon>
        <taxon>Craniata</taxon>
        <taxon>Vertebrata</taxon>
        <taxon>Euteleostomi</taxon>
        <taxon>Archelosauria</taxon>
        <taxon>Archosauria</taxon>
        <taxon>Crocodylia</taxon>
        <taxon>Alligatoridae</taxon>
        <taxon>Alligatorinae</taxon>
        <taxon>Alligator</taxon>
    </lineage>
</organism>
<feature type="region of interest" description="Disordered" evidence="7">
    <location>
        <begin position="1130"/>
        <end position="1362"/>
    </location>
</feature>
<comment type="subcellular location">
    <subcellularLocation>
        <location evidence="1">Nucleus</location>
    </subcellularLocation>
</comment>
<dbReference type="CDD" id="cd12716">
    <property type="entry name" value="RRM1_2_NP220"/>
    <property type="match status" value="1"/>
</dbReference>
<dbReference type="Gene3D" id="3.30.70.330">
    <property type="match status" value="3"/>
</dbReference>
<feature type="region of interest" description="Disordered" evidence="7">
    <location>
        <begin position="586"/>
        <end position="728"/>
    </location>
</feature>
<keyword evidence="5" id="KW-0539">Nucleus</keyword>
<accession>A0A151MYN5</accession>
<feature type="compositionally biased region" description="Basic and acidic residues" evidence="7">
    <location>
        <begin position="99"/>
        <end position="109"/>
    </location>
</feature>
<feature type="compositionally biased region" description="Basic residues" evidence="7">
    <location>
        <begin position="300"/>
        <end position="325"/>
    </location>
</feature>
<feature type="compositionally biased region" description="Basic residues" evidence="7">
    <location>
        <begin position="282"/>
        <end position="291"/>
    </location>
</feature>
<gene>
    <name evidence="10" type="primary">ZNF638</name>
    <name evidence="10" type="ORF">Y1Q_0004963</name>
</gene>
<keyword evidence="6" id="KW-0694">RNA-binding</keyword>
<dbReference type="InterPro" id="IPR036236">
    <property type="entry name" value="Znf_C2H2_sf"/>
</dbReference>
<dbReference type="InterPro" id="IPR012677">
    <property type="entry name" value="Nucleotide-bd_a/b_plait_sf"/>
</dbReference>
<comment type="caution">
    <text evidence="10">The sequence shown here is derived from an EMBL/GenBank/DDBJ whole genome shotgun (WGS) entry which is preliminary data.</text>
</comment>
<dbReference type="InterPro" id="IPR013087">
    <property type="entry name" value="Znf_C2H2_type"/>
</dbReference>
<dbReference type="InterPro" id="IPR035979">
    <property type="entry name" value="RBD_domain_sf"/>
</dbReference>
<evidence type="ECO:0000256" key="2">
    <source>
        <dbReference type="ARBA" id="ARBA00022723"/>
    </source>
</evidence>
<keyword evidence="3" id="KW-0863">Zinc-finger</keyword>
<dbReference type="SUPFAM" id="SSF57667">
    <property type="entry name" value="beta-beta-alpha zinc fingers"/>
    <property type="match status" value="1"/>
</dbReference>
<dbReference type="PROSITE" id="PS50171">
    <property type="entry name" value="ZF_MATRIN"/>
    <property type="match status" value="1"/>
</dbReference>
<feature type="domain" description="Matrin-type" evidence="9">
    <location>
        <begin position="1683"/>
        <end position="1713"/>
    </location>
</feature>
<dbReference type="PROSITE" id="PS00028">
    <property type="entry name" value="ZINC_FINGER_C2H2_1"/>
    <property type="match status" value="1"/>
</dbReference>
<dbReference type="InterPro" id="IPR033096">
    <property type="entry name" value="ZNF638_RRM1/2"/>
</dbReference>
<feature type="compositionally biased region" description="Basic and acidic residues" evidence="7">
    <location>
        <begin position="1130"/>
        <end position="1169"/>
    </location>
</feature>
<feature type="region of interest" description="Disordered" evidence="7">
    <location>
        <begin position="1"/>
        <end position="33"/>
    </location>
</feature>
<dbReference type="SMART" id="SM00451">
    <property type="entry name" value="ZnF_U1"/>
    <property type="match status" value="1"/>
</dbReference>
<evidence type="ECO:0000256" key="1">
    <source>
        <dbReference type="ARBA" id="ARBA00004123"/>
    </source>
</evidence>
<feature type="compositionally biased region" description="Basic and acidic residues" evidence="7">
    <location>
        <begin position="1227"/>
        <end position="1264"/>
    </location>
</feature>
<dbReference type="InterPro" id="IPR000504">
    <property type="entry name" value="RRM_dom"/>
</dbReference>
<feature type="compositionally biased region" description="Basic and acidic residues" evidence="7">
    <location>
        <begin position="586"/>
        <end position="710"/>
    </location>
</feature>
<sequence length="1764" mass="193464">MRGDRPPLPDPGYAPAGGNGGARGRPGPGRGVNRLRGSLRSFVLFLESFAPLLAQIKTQLALQQLTSVASSNSAPPYALLNQAFLKIAMQVKENTNLQEEQKEKVRASRWDNSPHSSGTTGQKQAASFGLSNEDLEELSRYPDDQLTPENMPLILRDIRMRKMGRQLPNVHSQSRGKEPVGGTSGSAIKSKVIEYGHASKYEYTEDPLEVQCTHMKDWIQHQNNPAHLESCRQLRQQYPDWNPEAFSSERNAGERKENQTPKGRSNSASLSPRRSRGSVSRHSFRRSRSRSRSWSPGRPRPARPRSRSPRQIRRLSPRHRSRSPRSRNPLRSSPRPQRSASNEWASRRTTRSPEFNKHKSFQAAGQGCSGMGKMPLPRGLSEIGKMPGNMKKPPTASGSQKTLKKDLCSLPSSAASKMKSGTAEMSERTGMDVDGENAPGGTSDPRPVPYNRLLRDKLLSCGTVLHISDLPDDGFSDQDIKKIVQPFGKVSDLLVLRSRNEAFLEMNYKEAVIAAVKYGETVPVVVNGRRVKINVAEKPKPASVPVKVTIKKTPENVKKAPPNTKKDGNKTTVKITKTTTVKYNEKKTVDPKKSVGHEKKHGEPKKKAAEGKIVEGKKIAEAKKPGEGKKIAEAKKPGEGKPGEGKKIAEAKKPGEGMKIAEAKKPGEGKKIAEAKKPGEGKKAAEAKKPEEGKKVVETKKVVEGKKAAEIKAAAETNPKETSKPAAMPEQIVQSPVVVAESDKSKETITNKENLEAKVSIEMKPAESIKKENASEATAETTKKEEPPEPASTDLDDMCVVLISNLPEKGYSVEEVSNLAKPFGGLKDVLILSSHKKAYLEINRKSADSMVKFYTCFPMSVEGNQLCINMVPEYKNIKDEEAIFISMIKDTNSKENTETLHNQFVHLGNLPDDGYTELEVVCVGLRFGKVDHYIVLKNKKKAILQLDSPESAKSMYCFLKQYPYNMGENTLTCTLSPKRDPAESEVKKEVMKEEPVKGSSDLKQYPEGSGVVQTEAANPPVEPSVAKEETISNFNVKAEMSSMQIEASEAKLETTKEGVVKDHSKTESLEPAIVTVAESEAKVKPEALPVSAGEPSEELSMEMAGVAIEKKCGKPAAEPGTTMEKKLEKLVAKDGTDAEKKLEKSVTRSGEDAENAEKNVANEKNERTLTKAHPNKGAGQAKSGETSKGNTVAAMSVSVKDPSAVRKMILKAVVSIPDISKSRVMVQRKETSLSKPEEQKASSKPETRSRESAEKKHASKDVGHPRPTNSSSCLPDSSSKSKLNISSAVEKGGSGRSSSQQDKDAKVESRGSSKQSQERESRSSSMKKDNSSNKASADRNSRSSKNSASSSSKQKEEEELFPFNLDEFVTVDEKRKGKVSVAHVAESELSFVTLDEIGEEDLTAQVVGDSTLEAVTDPQGLVTVDEEQDLLKEEPLVTVDEIGEVEELPLNELSGVNIDETLHHKEEKEAVGDPGDFTSSQLPEDPSALVTVDEIQEDGDDQPLVILDEVTEDDEDFLADFNRLKEELNFVTVDEVGEEDEEEEENPSVKKNLEEADEDEDIVAVAGPEEMDIMADMRSEEEDAAANPKGEEKKVPEADVQNVEKALLADSQEGGKEVLAADTEAKKVIAKEKETESEQQSTGELGLGDTEPETKRRKTDSSDKSKASCTPKDLDFLIPKAGYFCQICSQFYADETSMKNHCQTQRHQQNMEKFMATQKQEENNEGTGEEISTRYSQSARKSRASFGPSNWIGEWQQVCLMAKA</sequence>
<reference evidence="10 11" key="1">
    <citation type="journal article" date="2012" name="Genome Biol.">
        <title>Sequencing three crocodilian genomes to illuminate the evolution of archosaurs and amniotes.</title>
        <authorList>
            <person name="St John J.A."/>
            <person name="Braun E.L."/>
            <person name="Isberg S.R."/>
            <person name="Miles L.G."/>
            <person name="Chong A.Y."/>
            <person name="Gongora J."/>
            <person name="Dalzell P."/>
            <person name="Moran C."/>
            <person name="Bed'hom B."/>
            <person name="Abzhanov A."/>
            <person name="Burgess S.C."/>
            <person name="Cooksey A.M."/>
            <person name="Castoe T.A."/>
            <person name="Crawford N.G."/>
            <person name="Densmore L.D."/>
            <person name="Drew J.C."/>
            <person name="Edwards S.V."/>
            <person name="Faircloth B.C."/>
            <person name="Fujita M.K."/>
            <person name="Greenwold M.J."/>
            <person name="Hoffmann F.G."/>
            <person name="Howard J.M."/>
            <person name="Iguchi T."/>
            <person name="Janes D.E."/>
            <person name="Khan S.Y."/>
            <person name="Kohno S."/>
            <person name="de Koning A.J."/>
            <person name="Lance S.L."/>
            <person name="McCarthy F.M."/>
            <person name="McCormack J.E."/>
            <person name="Merchant M.E."/>
            <person name="Peterson D.G."/>
            <person name="Pollock D.D."/>
            <person name="Pourmand N."/>
            <person name="Raney B.J."/>
            <person name="Roessler K.A."/>
            <person name="Sanford J.R."/>
            <person name="Sawyer R.H."/>
            <person name="Schmidt C.J."/>
            <person name="Triplett E.W."/>
            <person name="Tuberville T.D."/>
            <person name="Venegas-Anaya M."/>
            <person name="Howard J.T."/>
            <person name="Jarvis E.D."/>
            <person name="Guillette L.J.Jr."/>
            <person name="Glenn T.C."/>
            <person name="Green R.E."/>
            <person name="Ray D.A."/>
        </authorList>
    </citation>
    <scope>NUCLEOTIDE SEQUENCE [LARGE SCALE GENOMIC DNA]</scope>
    <source>
        <strain evidence="10">KSC_2009_1</strain>
    </source>
</reference>
<feature type="compositionally biased region" description="Acidic residues" evidence="7">
    <location>
        <begin position="1535"/>
        <end position="1546"/>
    </location>
</feature>
<feature type="compositionally biased region" description="Low complexity" evidence="7">
    <location>
        <begin position="1343"/>
        <end position="1352"/>
    </location>
</feature>
<feature type="compositionally biased region" description="Basic and acidic residues" evidence="7">
    <location>
        <begin position="1301"/>
        <end position="1341"/>
    </location>
</feature>
<proteinExistence type="predicted"/>
<feature type="region of interest" description="Disordered" evidence="7">
    <location>
        <begin position="96"/>
        <end position="128"/>
    </location>
</feature>
<feature type="compositionally biased region" description="Low complexity" evidence="7">
    <location>
        <begin position="1270"/>
        <end position="1287"/>
    </location>
</feature>
<dbReference type="Gene3D" id="3.30.160.60">
    <property type="entry name" value="Classic Zinc Finger"/>
    <property type="match status" value="1"/>
</dbReference>
<evidence type="ECO:0000256" key="7">
    <source>
        <dbReference type="SAM" id="MobiDB-lite"/>
    </source>
</evidence>
<dbReference type="GO" id="GO:0008380">
    <property type="term" value="P:RNA splicing"/>
    <property type="evidence" value="ECO:0007669"/>
    <property type="project" value="InterPro"/>
</dbReference>
<keyword evidence="11" id="KW-1185">Reference proteome</keyword>
<evidence type="ECO:0000256" key="4">
    <source>
        <dbReference type="ARBA" id="ARBA00022833"/>
    </source>
</evidence>
<evidence type="ECO:0000259" key="9">
    <source>
        <dbReference type="PROSITE" id="PS50171"/>
    </source>
</evidence>
<evidence type="ECO:0000313" key="11">
    <source>
        <dbReference type="Proteomes" id="UP000050525"/>
    </source>
</evidence>
<feature type="compositionally biased region" description="Acidic residues" evidence="7">
    <location>
        <begin position="1569"/>
        <end position="1584"/>
    </location>
</feature>
<dbReference type="PANTHER" id="PTHR15592">
    <property type="entry name" value="MATRIN 3/NUCLEAR PROTEIN 220-RELATED"/>
    <property type="match status" value="1"/>
</dbReference>
<feature type="compositionally biased region" description="Low complexity" evidence="7">
    <location>
        <begin position="269"/>
        <end position="281"/>
    </location>
</feature>
<feature type="region of interest" description="Disordered" evidence="7">
    <location>
        <begin position="1532"/>
        <end position="1671"/>
    </location>
</feature>
<dbReference type="InterPro" id="IPR003604">
    <property type="entry name" value="Matrin/U1-like-C_Znf_C2H2"/>
</dbReference>
<feature type="region of interest" description="Disordered" evidence="7">
    <location>
        <begin position="243"/>
        <end position="449"/>
    </location>
</feature>
<dbReference type="EMBL" id="AKHW03004653">
    <property type="protein sequence ID" value="KYO29568.1"/>
    <property type="molecule type" value="Genomic_DNA"/>
</dbReference>
<dbReference type="GO" id="GO:0008270">
    <property type="term" value="F:zinc ion binding"/>
    <property type="evidence" value="ECO:0007669"/>
    <property type="project" value="UniProtKB-KW"/>
</dbReference>
<name>A0A151MYN5_ALLMI</name>
<feature type="region of interest" description="Disordered" evidence="7">
    <location>
        <begin position="1463"/>
        <end position="1487"/>
    </location>
</feature>
<feature type="compositionally biased region" description="Basic and acidic residues" evidence="7">
    <location>
        <begin position="977"/>
        <end position="996"/>
    </location>
</feature>
<feature type="compositionally biased region" description="Low complexity" evidence="7">
    <location>
        <begin position="326"/>
        <end position="341"/>
    </location>
</feature>
<dbReference type="GO" id="GO:0005634">
    <property type="term" value="C:nucleus"/>
    <property type="evidence" value="ECO:0007669"/>
    <property type="project" value="UniProtKB-SubCell"/>
</dbReference>
<dbReference type="SMART" id="SM00360">
    <property type="entry name" value="RRM"/>
    <property type="match status" value="3"/>
</dbReference>